<accession>A0ABM3BHB8</accession>
<evidence type="ECO:0000313" key="3">
    <source>
        <dbReference type="RefSeq" id="XP_040966456.1"/>
    </source>
</evidence>
<dbReference type="RefSeq" id="XP_040966456.1">
    <property type="nucleotide sequence ID" value="XM_041110522.1"/>
</dbReference>
<gene>
    <name evidence="3" type="primary">LOC121227017</name>
</gene>
<dbReference type="Proteomes" id="UP000818029">
    <property type="component" value="Unplaced"/>
</dbReference>
<sequence length="115" mass="12643">MAFCDPVTNQKQGELLCISPFVKSRWKQLVFGSFNKSWKSWISGQNCAYGIVCIVWLGVPNKGIIAQNKSGIGDGNDGSGSSASEETNRCTGFMDMETDTNPIDRSLAHLLFHRP</sequence>
<evidence type="ECO:0000313" key="2">
    <source>
        <dbReference type="Proteomes" id="UP000818029"/>
    </source>
</evidence>
<feature type="region of interest" description="Disordered" evidence="1">
    <location>
        <begin position="69"/>
        <end position="89"/>
    </location>
</feature>
<keyword evidence="2" id="KW-1185">Reference proteome</keyword>
<proteinExistence type="predicted"/>
<reference evidence="3" key="1">
    <citation type="submission" date="2025-08" db="UniProtKB">
        <authorList>
            <consortium name="RefSeq"/>
        </authorList>
    </citation>
    <scope>IDENTIFICATION</scope>
</reference>
<dbReference type="PANTHER" id="PTHR33334">
    <property type="entry name" value="PROTEIN LNK1"/>
    <property type="match status" value="1"/>
</dbReference>
<name>A0ABM3BHB8_GOSHI</name>
<dbReference type="InterPro" id="IPR039928">
    <property type="entry name" value="LNK"/>
</dbReference>
<evidence type="ECO:0000256" key="1">
    <source>
        <dbReference type="SAM" id="MobiDB-lite"/>
    </source>
</evidence>
<dbReference type="GeneID" id="121227017"/>
<dbReference type="PANTHER" id="PTHR33334:SF8">
    <property type="entry name" value="PROTEIN LNK1"/>
    <property type="match status" value="1"/>
</dbReference>
<organism evidence="2 3">
    <name type="scientific">Gossypium hirsutum</name>
    <name type="common">Upland cotton</name>
    <name type="synonym">Gossypium mexicanum</name>
    <dbReference type="NCBI Taxonomy" id="3635"/>
    <lineage>
        <taxon>Eukaryota</taxon>
        <taxon>Viridiplantae</taxon>
        <taxon>Streptophyta</taxon>
        <taxon>Embryophyta</taxon>
        <taxon>Tracheophyta</taxon>
        <taxon>Spermatophyta</taxon>
        <taxon>Magnoliopsida</taxon>
        <taxon>eudicotyledons</taxon>
        <taxon>Gunneridae</taxon>
        <taxon>Pentapetalae</taxon>
        <taxon>rosids</taxon>
        <taxon>malvids</taxon>
        <taxon>Malvales</taxon>
        <taxon>Malvaceae</taxon>
        <taxon>Malvoideae</taxon>
        <taxon>Gossypium</taxon>
    </lineage>
</organism>
<protein>
    <submittedName>
        <fullName evidence="3">Uncharacterized protein</fullName>
    </submittedName>
</protein>